<feature type="active site" description="Nucleophile; for GATase activity" evidence="10">
    <location>
        <position position="2"/>
    </location>
</feature>
<organism evidence="13 14">
    <name type="scientific">Citroniella saccharovorans</name>
    <dbReference type="NCBI Taxonomy" id="2053367"/>
    <lineage>
        <taxon>Bacteria</taxon>
        <taxon>Bacillati</taxon>
        <taxon>Bacillota</taxon>
        <taxon>Tissierellia</taxon>
        <taxon>Tissierellales</taxon>
        <taxon>Peptoniphilaceae</taxon>
        <taxon>Citroniella</taxon>
    </lineage>
</organism>
<dbReference type="GO" id="GO:0006047">
    <property type="term" value="P:UDP-N-acetylglucosamine metabolic process"/>
    <property type="evidence" value="ECO:0007669"/>
    <property type="project" value="TreeGrafter"/>
</dbReference>
<comment type="function">
    <text evidence="10">Catalyzes the first step in hexosamine metabolism, converting fructose-6P into glucosamine-6P using glutamine as a nitrogen source.</text>
</comment>
<evidence type="ECO:0000256" key="3">
    <source>
        <dbReference type="ARBA" id="ARBA00012916"/>
    </source>
</evidence>
<evidence type="ECO:0000259" key="12">
    <source>
        <dbReference type="PROSITE" id="PS51464"/>
    </source>
</evidence>
<comment type="caution">
    <text evidence="13">The sequence shown here is derived from an EMBL/GenBank/DDBJ whole genome shotgun (WGS) entry which is preliminary data.</text>
</comment>
<feature type="active site" description="For Fru-6P isomerization activity" evidence="10">
    <location>
        <position position="603"/>
    </location>
</feature>
<reference evidence="13 14" key="1">
    <citation type="submission" date="2024-01" db="EMBL/GenBank/DDBJ databases">
        <title>Complete genome sequence of Citroniella saccharovorans strain M6.X9, isolated from human fecal sample.</title>
        <authorList>
            <person name="Cheng G."/>
            <person name="Westerholm M."/>
            <person name="Schnurer A."/>
        </authorList>
    </citation>
    <scope>NUCLEOTIDE SEQUENCE [LARGE SCALE GENOMIC DNA]</scope>
    <source>
        <strain evidence="13 14">DSM 29873</strain>
    </source>
</reference>
<comment type="catalytic activity">
    <reaction evidence="1 10">
        <text>D-fructose 6-phosphate + L-glutamine = D-glucosamine 6-phosphate + L-glutamate</text>
        <dbReference type="Rhea" id="RHEA:13237"/>
        <dbReference type="ChEBI" id="CHEBI:29985"/>
        <dbReference type="ChEBI" id="CHEBI:58359"/>
        <dbReference type="ChEBI" id="CHEBI:58725"/>
        <dbReference type="ChEBI" id="CHEBI:61527"/>
        <dbReference type="EC" id="2.6.1.16"/>
    </reaction>
</comment>
<dbReference type="EMBL" id="JAYKOT010000003">
    <property type="protein sequence ID" value="MEB3430189.1"/>
    <property type="molecule type" value="Genomic_DNA"/>
</dbReference>
<feature type="domain" description="SIS" evidence="12">
    <location>
        <begin position="458"/>
        <end position="598"/>
    </location>
</feature>
<accession>A0AAW9MSN2</accession>
<evidence type="ECO:0000259" key="11">
    <source>
        <dbReference type="PROSITE" id="PS51278"/>
    </source>
</evidence>
<dbReference type="Pfam" id="PF13522">
    <property type="entry name" value="GATase_6"/>
    <property type="match status" value="1"/>
</dbReference>
<dbReference type="NCBIfam" id="NF001484">
    <property type="entry name" value="PRK00331.1"/>
    <property type="match status" value="1"/>
</dbReference>
<dbReference type="FunFam" id="3.40.50.10490:FF:000001">
    <property type="entry name" value="Glutamine--fructose-6-phosphate aminotransferase [isomerizing]"/>
    <property type="match status" value="1"/>
</dbReference>
<protein>
    <recommendedName>
        <fullName evidence="4 10">Glutamine--fructose-6-phosphate aminotransferase [isomerizing]</fullName>
        <ecNumber evidence="3 10">2.6.1.16</ecNumber>
    </recommendedName>
    <alternativeName>
        <fullName evidence="10">D-fructose-6-phosphate amidotransferase</fullName>
    </alternativeName>
    <alternativeName>
        <fullName evidence="10">GFAT</fullName>
    </alternativeName>
    <alternativeName>
        <fullName evidence="10">Glucosamine-6-phosphate synthase</fullName>
    </alternativeName>
    <alternativeName>
        <fullName evidence="10">Hexosephosphate aminotransferase</fullName>
    </alternativeName>
    <alternativeName>
        <fullName evidence="10">L-glutamine--D-fructose-6-phosphate amidotransferase</fullName>
    </alternativeName>
</protein>
<dbReference type="RefSeq" id="WP_324620378.1">
    <property type="nucleotide sequence ID" value="NZ_JAYKOT010000003.1"/>
</dbReference>
<keyword evidence="9" id="KW-0315">Glutamine amidotransferase</keyword>
<dbReference type="GO" id="GO:0006487">
    <property type="term" value="P:protein N-linked glycosylation"/>
    <property type="evidence" value="ECO:0007669"/>
    <property type="project" value="TreeGrafter"/>
</dbReference>
<keyword evidence="7 10" id="KW-0808">Transferase</keyword>
<dbReference type="InterPro" id="IPR005855">
    <property type="entry name" value="GFAT"/>
</dbReference>
<dbReference type="Gene3D" id="3.40.50.10490">
    <property type="entry name" value="Glucose-6-phosphate isomerase like protein, domain 1"/>
    <property type="match status" value="2"/>
</dbReference>
<evidence type="ECO:0000256" key="9">
    <source>
        <dbReference type="ARBA" id="ARBA00022962"/>
    </source>
</evidence>
<dbReference type="AlphaFoldDB" id="A0AAW9MSN2"/>
<evidence type="ECO:0000256" key="2">
    <source>
        <dbReference type="ARBA" id="ARBA00004496"/>
    </source>
</evidence>
<dbReference type="EC" id="2.6.1.16" evidence="3 10"/>
<keyword evidence="14" id="KW-1185">Reference proteome</keyword>
<feature type="domain" description="Glutamine amidotransferase type-2" evidence="11">
    <location>
        <begin position="2"/>
        <end position="219"/>
    </location>
</feature>
<dbReference type="Gene3D" id="3.60.20.10">
    <property type="entry name" value="Glutamine Phosphoribosylpyrophosphate, subunit 1, domain 1"/>
    <property type="match status" value="1"/>
</dbReference>
<dbReference type="GO" id="GO:0006002">
    <property type="term" value="P:fructose 6-phosphate metabolic process"/>
    <property type="evidence" value="ECO:0007669"/>
    <property type="project" value="TreeGrafter"/>
</dbReference>
<evidence type="ECO:0000256" key="7">
    <source>
        <dbReference type="ARBA" id="ARBA00022679"/>
    </source>
</evidence>
<evidence type="ECO:0000256" key="6">
    <source>
        <dbReference type="ARBA" id="ARBA00022576"/>
    </source>
</evidence>
<evidence type="ECO:0000256" key="10">
    <source>
        <dbReference type="HAMAP-Rule" id="MF_00164"/>
    </source>
</evidence>
<evidence type="ECO:0000256" key="8">
    <source>
        <dbReference type="ARBA" id="ARBA00022737"/>
    </source>
</evidence>
<comment type="subcellular location">
    <subcellularLocation>
        <location evidence="2 10">Cytoplasm</location>
    </subcellularLocation>
</comment>
<dbReference type="PROSITE" id="PS51464">
    <property type="entry name" value="SIS"/>
    <property type="match status" value="2"/>
</dbReference>
<feature type="initiator methionine" description="Removed" evidence="10">
    <location>
        <position position="1"/>
    </location>
</feature>
<dbReference type="PANTHER" id="PTHR10937">
    <property type="entry name" value="GLUCOSAMINE--FRUCTOSE-6-PHOSPHATE AMINOTRANSFERASE, ISOMERIZING"/>
    <property type="match status" value="1"/>
</dbReference>
<keyword evidence="5 10" id="KW-0963">Cytoplasm</keyword>
<dbReference type="PANTHER" id="PTHR10937:SF0">
    <property type="entry name" value="GLUTAMINE--FRUCTOSE-6-PHOSPHATE TRANSAMINASE (ISOMERIZING)"/>
    <property type="match status" value="1"/>
</dbReference>
<feature type="domain" description="SIS" evidence="12">
    <location>
        <begin position="286"/>
        <end position="425"/>
    </location>
</feature>
<dbReference type="GO" id="GO:0004360">
    <property type="term" value="F:glutamine-fructose-6-phosphate transaminase (isomerizing) activity"/>
    <property type="evidence" value="ECO:0007669"/>
    <property type="project" value="UniProtKB-UniRule"/>
</dbReference>
<evidence type="ECO:0000256" key="4">
    <source>
        <dbReference type="ARBA" id="ARBA00016090"/>
    </source>
</evidence>
<dbReference type="GO" id="GO:0005975">
    <property type="term" value="P:carbohydrate metabolic process"/>
    <property type="evidence" value="ECO:0007669"/>
    <property type="project" value="UniProtKB-UniRule"/>
</dbReference>
<keyword evidence="6 10" id="KW-0032">Aminotransferase</keyword>
<dbReference type="GO" id="GO:0005829">
    <property type="term" value="C:cytosol"/>
    <property type="evidence" value="ECO:0007669"/>
    <property type="project" value="TreeGrafter"/>
</dbReference>
<dbReference type="SUPFAM" id="SSF56235">
    <property type="entry name" value="N-terminal nucleophile aminohydrolases (Ntn hydrolases)"/>
    <property type="match status" value="1"/>
</dbReference>
<dbReference type="CDD" id="cd05008">
    <property type="entry name" value="SIS_GlmS_GlmD_1"/>
    <property type="match status" value="1"/>
</dbReference>
<dbReference type="InterPro" id="IPR046348">
    <property type="entry name" value="SIS_dom_sf"/>
</dbReference>
<keyword evidence="8" id="KW-0677">Repeat</keyword>
<dbReference type="PROSITE" id="PS51278">
    <property type="entry name" value="GATASE_TYPE_2"/>
    <property type="match status" value="1"/>
</dbReference>
<dbReference type="Proteomes" id="UP001357733">
    <property type="component" value="Unassembled WGS sequence"/>
</dbReference>
<dbReference type="InterPro" id="IPR035466">
    <property type="entry name" value="GlmS/AgaS_SIS"/>
</dbReference>
<dbReference type="InterPro" id="IPR035490">
    <property type="entry name" value="GlmS/FrlB_SIS"/>
</dbReference>
<dbReference type="CDD" id="cd00714">
    <property type="entry name" value="GFAT"/>
    <property type="match status" value="1"/>
</dbReference>
<dbReference type="HAMAP" id="MF_00164">
    <property type="entry name" value="GlmS"/>
    <property type="match status" value="1"/>
</dbReference>
<proteinExistence type="inferred from homology"/>
<dbReference type="InterPro" id="IPR017932">
    <property type="entry name" value="GATase_2_dom"/>
</dbReference>
<dbReference type="CDD" id="cd05009">
    <property type="entry name" value="SIS_GlmS_GlmD_2"/>
    <property type="match status" value="1"/>
</dbReference>
<dbReference type="GO" id="GO:0097367">
    <property type="term" value="F:carbohydrate derivative binding"/>
    <property type="evidence" value="ECO:0007669"/>
    <property type="project" value="InterPro"/>
</dbReference>
<dbReference type="FunFam" id="3.60.20.10:FF:000006">
    <property type="entry name" value="Glutamine--fructose-6-phosphate aminotransferase [isomerizing]"/>
    <property type="match status" value="1"/>
</dbReference>
<dbReference type="SUPFAM" id="SSF53697">
    <property type="entry name" value="SIS domain"/>
    <property type="match status" value="1"/>
</dbReference>
<evidence type="ECO:0000313" key="13">
    <source>
        <dbReference type="EMBL" id="MEB3430189.1"/>
    </source>
</evidence>
<evidence type="ECO:0000256" key="1">
    <source>
        <dbReference type="ARBA" id="ARBA00001031"/>
    </source>
</evidence>
<dbReference type="InterPro" id="IPR029055">
    <property type="entry name" value="Ntn_hydrolases_N"/>
</dbReference>
<dbReference type="NCBIfam" id="TIGR01135">
    <property type="entry name" value="glmS"/>
    <property type="match status" value="1"/>
</dbReference>
<name>A0AAW9MSN2_9FIRM</name>
<evidence type="ECO:0000313" key="14">
    <source>
        <dbReference type="Proteomes" id="UP001357733"/>
    </source>
</evidence>
<sequence length="608" mass="67479">MCGITGYIGKNNGVEKVLEGLSKLEYRGYDSAGLAAIDNGKLNIVKTKGRLKELEKLVLEGKVEGNVVIGHTRWATHGVPSGANSHPHTSMDGKIAVVHNGIIENFRKIKDSLLEKGYVFKSETDSEVIGHLISYYYDENKDPLLAIKKAFDSLEGSYACLIIFLDHADKIFAVKKDSPLVIGVGGEEVYLASDPAAFIKYTKNIIYLENNEIATLGSDEIKIFNMDLEKVDCKVEKSNLNEDSASKEGFETFTLKEIYEQPKVCMDTLNSKLENGDIVYEDFPFTKEELSKINKIYTIGCGTAFYAGINFSYLAKKMLGIESFEILSSEFRYDLPNLDENSLIVAVSQSGETADTLAALKEARKMGAKIVAITNVLASAITRLSDYSIYTLAGPEIGVCSTKAYTSQLMAIYEFILYLAKATGKIDESKFKEYIEELKSIPEKQKKILDDVGIYEEIANVIKEKSSAFYIGRLIDYKTAMEGALKLKEISYIHTEAFPAGELKHGSIALIEEKTPVIAVLTQEEVFEKTLSNLEEVKARGAVTIGIYSEIFRGKDKTDFSIFVPETYKVFYPILTAISVQLIAYNTAKALNRDVDKPRNLAKSVTVE</sequence>
<dbReference type="InterPro" id="IPR047084">
    <property type="entry name" value="GFAT_N"/>
</dbReference>
<gene>
    <name evidence="10 13" type="primary">glmS</name>
    <name evidence="13" type="ORF">VLK81_09355</name>
</gene>
<dbReference type="Pfam" id="PF01380">
    <property type="entry name" value="SIS"/>
    <property type="match status" value="2"/>
</dbReference>
<comment type="subunit">
    <text evidence="10">Homodimer.</text>
</comment>
<evidence type="ECO:0000256" key="5">
    <source>
        <dbReference type="ARBA" id="ARBA00022490"/>
    </source>
</evidence>
<dbReference type="InterPro" id="IPR001347">
    <property type="entry name" value="SIS_dom"/>
</dbReference>